<dbReference type="PROSITE" id="PS50832">
    <property type="entry name" value="S1_IF1_TYPE"/>
    <property type="match status" value="1"/>
</dbReference>
<feature type="domain" description="S1-like" evidence="5">
    <location>
        <begin position="6"/>
        <end position="73"/>
    </location>
</feature>
<dbReference type="RefSeq" id="WP_015511600.1">
    <property type="nucleotide sequence ID" value="NC_021007.1"/>
</dbReference>
<organism evidence="6">
    <name type="scientific">Candidatus Mycoplasma haematominutum 'Birmingham 1'</name>
    <dbReference type="NCBI Taxonomy" id="1116213"/>
    <lineage>
        <taxon>Bacteria</taxon>
        <taxon>Bacillati</taxon>
        <taxon>Mycoplasmatota</taxon>
        <taxon>Mollicutes</taxon>
        <taxon>Mycoplasmataceae</taxon>
        <taxon>Mycoplasma</taxon>
    </lineage>
</organism>
<proteinExistence type="inferred from homology"/>
<accession>G8C337</accession>
<evidence type="ECO:0000259" key="5">
    <source>
        <dbReference type="PROSITE" id="PS50832"/>
    </source>
</evidence>
<reference evidence="6" key="1">
    <citation type="submission" date="2011-11" db="EMBL/GenBank/DDBJ databases">
        <title>Complete genome sequence of Candidatus Mycoplasma haemominutum.</title>
        <authorList>
            <person name="Barker E.N."/>
            <person name="Darby A.C."/>
            <person name="Helps C.R."/>
            <person name="Peters I.R."/>
            <person name="Hughes M.A."/>
            <person name="Radford A.D."/>
            <person name="Novacco M."/>
            <person name="Boretti F."/>
            <person name="Hofmann-Lehmann R."/>
            <person name="Tasker S."/>
        </authorList>
    </citation>
    <scope>NUCLEOTIDE SEQUENCE</scope>
    <source>
        <strain evidence="6">Birmingham 1</strain>
    </source>
</reference>
<sequence>MSSEIEKFSLEGKIVKMVTSEYIKVELVNKKIIDCHLAKKLRRYSSYLLEGDLVIVELDLYDLNKGKIIERIMPEKKV</sequence>
<evidence type="ECO:0000256" key="2">
    <source>
        <dbReference type="ARBA" id="ARBA00022540"/>
    </source>
</evidence>
<dbReference type="PANTHER" id="PTHR33370:SF1">
    <property type="entry name" value="TRANSLATION INITIATION FACTOR IF-1, CHLOROPLASTIC"/>
    <property type="match status" value="1"/>
</dbReference>
<dbReference type="InterPro" id="IPR012340">
    <property type="entry name" value="NA-bd_OB-fold"/>
</dbReference>
<evidence type="ECO:0000256" key="4">
    <source>
        <dbReference type="PROSITE-ProRule" id="PRU00181"/>
    </source>
</evidence>
<evidence type="ECO:0000256" key="1">
    <source>
        <dbReference type="ARBA" id="ARBA00010939"/>
    </source>
</evidence>
<dbReference type="GO" id="GO:0005829">
    <property type="term" value="C:cytosol"/>
    <property type="evidence" value="ECO:0007669"/>
    <property type="project" value="TreeGrafter"/>
</dbReference>
<dbReference type="PATRIC" id="fig|1116213.3.peg.228"/>
<evidence type="ECO:0000313" key="6">
    <source>
        <dbReference type="EMBL" id="CCE66735.1"/>
    </source>
</evidence>
<gene>
    <name evidence="6" type="primary">infA</name>
    <name evidence="6" type="ORF">MHM_02170</name>
</gene>
<dbReference type="EMBL" id="HE613254">
    <property type="protein sequence ID" value="CCE66735.1"/>
    <property type="molecule type" value="Genomic_DNA"/>
</dbReference>
<dbReference type="Gene3D" id="2.40.50.140">
    <property type="entry name" value="Nucleic acid-binding proteins"/>
    <property type="match status" value="1"/>
</dbReference>
<dbReference type="InterPro" id="IPR004368">
    <property type="entry name" value="TIF_IF1"/>
</dbReference>
<dbReference type="AlphaFoldDB" id="G8C337"/>
<dbReference type="KEGG" id="mhb:MHM_02170"/>
<dbReference type="SUPFAM" id="SSF50249">
    <property type="entry name" value="Nucleic acid-binding proteins"/>
    <property type="match status" value="1"/>
</dbReference>
<dbReference type="Pfam" id="PF01176">
    <property type="entry name" value="eIF-1a"/>
    <property type="match status" value="1"/>
</dbReference>
<dbReference type="GO" id="GO:0043022">
    <property type="term" value="F:ribosome binding"/>
    <property type="evidence" value="ECO:0007669"/>
    <property type="project" value="TreeGrafter"/>
</dbReference>
<keyword evidence="2 4" id="KW-0396">Initiation factor</keyword>
<name>G8C337_9MOLU</name>
<dbReference type="GO" id="GO:0003723">
    <property type="term" value="F:RNA binding"/>
    <property type="evidence" value="ECO:0007669"/>
    <property type="project" value="InterPro"/>
</dbReference>
<comment type="similarity">
    <text evidence="1">Belongs to the IF-1 family.</text>
</comment>
<dbReference type="GO" id="GO:0003743">
    <property type="term" value="F:translation initiation factor activity"/>
    <property type="evidence" value="ECO:0007669"/>
    <property type="project" value="UniProtKB-UniRule"/>
</dbReference>
<dbReference type="PANTHER" id="PTHR33370">
    <property type="entry name" value="TRANSLATION INITIATION FACTOR IF-1, CHLOROPLASTIC"/>
    <property type="match status" value="1"/>
</dbReference>
<dbReference type="HOGENOM" id="CLU_151267_0_1_14"/>
<evidence type="ECO:0000256" key="3">
    <source>
        <dbReference type="ARBA" id="ARBA00022917"/>
    </source>
</evidence>
<reference evidence="6" key="2">
    <citation type="submission" date="2011-11" db="EMBL/GenBank/DDBJ databases">
        <authorList>
            <person name="Barker E."/>
        </authorList>
    </citation>
    <scope>NUCLEOTIDE SEQUENCE</scope>
    <source>
        <strain evidence="6">Birmingham 1</strain>
    </source>
</reference>
<dbReference type="OrthoDB" id="9803250at2"/>
<keyword evidence="3 4" id="KW-0648">Protein biosynthesis</keyword>
<protein>
    <submittedName>
        <fullName evidence="6">Translation initiation factor IF-1</fullName>
    </submittedName>
</protein>
<dbReference type="InterPro" id="IPR006196">
    <property type="entry name" value="RNA-binding_domain_S1_IF1"/>
</dbReference>